<evidence type="ECO:0000256" key="5">
    <source>
        <dbReference type="ARBA" id="ARBA00023136"/>
    </source>
</evidence>
<evidence type="ECO:0000313" key="14">
    <source>
        <dbReference type="EMBL" id="CAH3112969.1"/>
    </source>
</evidence>
<dbReference type="Gene3D" id="2.60.40.10">
    <property type="entry name" value="Immunoglobulins"/>
    <property type="match status" value="6"/>
</dbReference>
<dbReference type="PROSITE" id="PS50835">
    <property type="entry name" value="IG_LIKE"/>
    <property type="match status" value="7"/>
</dbReference>
<keyword evidence="8" id="KW-0325">Glycoprotein</keyword>
<feature type="compositionally biased region" description="Pro residues" evidence="11">
    <location>
        <begin position="1257"/>
        <end position="1266"/>
    </location>
</feature>
<dbReference type="SUPFAM" id="SSF56112">
    <property type="entry name" value="Protein kinase-like (PK-like)"/>
    <property type="match status" value="1"/>
</dbReference>
<keyword evidence="6" id="KW-1015">Disulfide bond</keyword>
<evidence type="ECO:0000256" key="1">
    <source>
        <dbReference type="ARBA" id="ARBA00004167"/>
    </source>
</evidence>
<dbReference type="EMBL" id="CALNXK010000025">
    <property type="protein sequence ID" value="CAH3112969.1"/>
    <property type="molecule type" value="Genomic_DNA"/>
</dbReference>
<dbReference type="InterPro" id="IPR000719">
    <property type="entry name" value="Prot_kinase_dom"/>
</dbReference>
<dbReference type="Gene3D" id="3.30.200.20">
    <property type="entry name" value="Phosphorylase Kinase, domain 1"/>
    <property type="match status" value="1"/>
</dbReference>
<evidence type="ECO:0000256" key="7">
    <source>
        <dbReference type="ARBA" id="ARBA00023170"/>
    </source>
</evidence>
<dbReference type="PROSITE" id="PS00109">
    <property type="entry name" value="PROTEIN_KINASE_TYR"/>
    <property type="match status" value="1"/>
</dbReference>
<feature type="domain" description="Protein kinase" evidence="12">
    <location>
        <begin position="853"/>
        <end position="1177"/>
    </location>
</feature>
<dbReference type="InterPro" id="IPR013151">
    <property type="entry name" value="Immunoglobulin_dom"/>
</dbReference>
<dbReference type="InterPro" id="IPR001245">
    <property type="entry name" value="Ser-Thr/Tyr_kinase_cat_dom"/>
</dbReference>
<dbReference type="SMART" id="SM00219">
    <property type="entry name" value="TyrKc"/>
    <property type="match status" value="1"/>
</dbReference>
<sequence length="1342" mass="150368">MKSQQHCRCVWSGLVWSAFFCTSFLLTAPGVRALKFLQDPPSFPHTFVGLTFDFNCTTDDPNATVSLLFKATQVTWRVLQVSPNKLLLRKQVFTKINLVLSDGGYYKCKATDQSGQTIEWPELMQLFVQTAQLPRHFVLKPNKSIIVLKGQSGEVTCEAENPSVSKLKWEKEQDDKSYAAVPNSQVNTFEDANYVRVTLKITNAQFVDTGIYKCTVSVPPDKSHYKRIKIDVKALSAPSIQAYTGQTEVPEGSTKYIKCETEGSPKPTVDWYRNGKKMNVTNCHSNPQSCDKVDYEVYEEGDGSSGLHTIHTVKVLKIRSALYPRDVGDFKCVASNGVSPDAELIVSLDVQVSPRIEKRGSEVSIEEGKEATISCRVTKSNPLPTFSWQYAVITSLKEHRWNTVPGRLILTKSSTPSSESIVKVEKDQQDAEYRCQAHNSLGSDFYTFRLARLAKKLTIDTVKTLTGVNEKSTLHVYCIATDQSYGLLDIVFLKDGEKIQLSNPRVNVTFEQLPTNKKQFDLTIKNVSLKDTGHYGCTTAKSFPKLLSSINITVKALKAPHISDIPDVRVVQKTQGGNAELHCDVTGNPEPSITWYFSKNGKIKEINREKDDLDGDKDNCKRRKSGYYFLQPVNPRVLVICNPQFEHHEGKYWCRANNTEGSQNRSAFVNVKMAPVITEPEEGYAHLSLKIGEPLNISCVAVGNPAPSVTWLKNSTGKAVSPTSINSQRLIIKSMEDKDFGLYSCIASNNLSHTMASVDIKKSTFISHFVVLDGGLSTGTLVGIATGVSVFVLILLVVCCCLYHRQKKQIDEYKQLYFLKTSSDYKIDPDRSLLEQCSDLPYDPDWEFPEERLILGNVLGAGAFGQVVEAEAIGILALNPRDKSAESFKRRSKIRRSSVAKDLKKEGGGSGWKNVKVPVAVKTLKEGATEAEYKDLASELKILIHLGQHKNIINLLGACTKGKRLMVIMEFAPHGSLLNFLRARRETYDASWTKTMNEPEKEFTLVDLVMIGFQVGRGMSFLASKKCVHRDLAARNILVGDDYVMKIADFGLARDIYKDDQYVKNTQGLLPVKWMAPESLFDRVYTEKTDVWSFGILLWETFTLGGTPYPGLPTELLLDYLSDGKRMDMPTKCPLEVYTIMRDCWIHEPEQRPHFTTLIERLAKILEKHTTTDNPYLALQMDEEVQPSSGYYLQPVDNAGVREFKRYVKSPVQSPTSDTQEPPQFEDLEGGQYRYDSPLPTLPPGLPASSDDEIPTEPLPQTPPPFENDVMDERRFLERENSAGWESGIDMDPTDDGYVDDVQVATPFLPRTGYTLVGIDMENVSEPNVFSKGNREKTETSV</sequence>
<dbReference type="SMART" id="SM00409">
    <property type="entry name" value="IG"/>
    <property type="match status" value="7"/>
</dbReference>
<dbReference type="CDD" id="cd00096">
    <property type="entry name" value="Ig"/>
    <property type="match status" value="1"/>
</dbReference>
<evidence type="ECO:0000256" key="4">
    <source>
        <dbReference type="ARBA" id="ARBA00022989"/>
    </source>
</evidence>
<evidence type="ECO:0000313" key="15">
    <source>
        <dbReference type="Proteomes" id="UP001159405"/>
    </source>
</evidence>
<evidence type="ECO:0000256" key="9">
    <source>
        <dbReference type="ARBA" id="ARBA00023319"/>
    </source>
</evidence>
<organism evidence="14 15">
    <name type="scientific">Porites lobata</name>
    <dbReference type="NCBI Taxonomy" id="104759"/>
    <lineage>
        <taxon>Eukaryota</taxon>
        <taxon>Metazoa</taxon>
        <taxon>Cnidaria</taxon>
        <taxon>Anthozoa</taxon>
        <taxon>Hexacorallia</taxon>
        <taxon>Scleractinia</taxon>
        <taxon>Fungiina</taxon>
        <taxon>Poritidae</taxon>
        <taxon>Porites</taxon>
    </lineage>
</organism>
<evidence type="ECO:0000259" key="13">
    <source>
        <dbReference type="PROSITE" id="PS50835"/>
    </source>
</evidence>
<feature type="region of interest" description="Disordered" evidence="11">
    <location>
        <begin position="1210"/>
        <end position="1269"/>
    </location>
</feature>
<feature type="domain" description="Ig-like" evidence="13">
    <location>
        <begin position="560"/>
        <end position="670"/>
    </location>
</feature>
<comment type="catalytic activity">
    <reaction evidence="10">
        <text>L-tyrosyl-[protein] + ATP = O-phospho-L-tyrosyl-[protein] + ADP + H(+)</text>
        <dbReference type="Rhea" id="RHEA:10596"/>
        <dbReference type="Rhea" id="RHEA-COMP:10136"/>
        <dbReference type="Rhea" id="RHEA-COMP:20101"/>
        <dbReference type="ChEBI" id="CHEBI:15378"/>
        <dbReference type="ChEBI" id="CHEBI:30616"/>
        <dbReference type="ChEBI" id="CHEBI:46858"/>
        <dbReference type="ChEBI" id="CHEBI:61978"/>
        <dbReference type="ChEBI" id="CHEBI:456216"/>
        <dbReference type="EC" id="2.7.10.1"/>
    </reaction>
</comment>
<dbReference type="PROSITE" id="PS50011">
    <property type="entry name" value="PROTEIN_KINASE_DOM"/>
    <property type="match status" value="1"/>
</dbReference>
<feature type="domain" description="Ig-like" evidence="13">
    <location>
        <begin position="675"/>
        <end position="761"/>
    </location>
</feature>
<dbReference type="InterPro" id="IPR050122">
    <property type="entry name" value="RTK"/>
</dbReference>
<keyword evidence="5" id="KW-0472">Membrane</keyword>
<dbReference type="PANTHER" id="PTHR24416:SF600">
    <property type="entry name" value="PDGF- AND VEGF-RECEPTOR RELATED, ISOFORM J"/>
    <property type="match status" value="1"/>
</dbReference>
<keyword evidence="4" id="KW-1133">Transmembrane helix</keyword>
<feature type="domain" description="Ig-like" evidence="13">
    <location>
        <begin position="238"/>
        <end position="345"/>
    </location>
</feature>
<proteinExistence type="predicted"/>
<dbReference type="SMART" id="SM00408">
    <property type="entry name" value="IGc2"/>
    <property type="match status" value="7"/>
</dbReference>
<evidence type="ECO:0000256" key="10">
    <source>
        <dbReference type="ARBA" id="ARBA00051243"/>
    </source>
</evidence>
<feature type="compositionally biased region" description="Polar residues" evidence="11">
    <location>
        <begin position="1211"/>
        <end position="1222"/>
    </location>
</feature>
<feature type="domain" description="Ig-like" evidence="13">
    <location>
        <begin position="29"/>
        <end position="119"/>
    </location>
</feature>
<evidence type="ECO:0000259" key="12">
    <source>
        <dbReference type="PROSITE" id="PS50011"/>
    </source>
</evidence>
<keyword evidence="7" id="KW-0675">Receptor</keyword>
<evidence type="ECO:0000256" key="11">
    <source>
        <dbReference type="SAM" id="MobiDB-lite"/>
    </source>
</evidence>
<dbReference type="PIRSF" id="PIRSF000615">
    <property type="entry name" value="TyrPK_CSF1-R"/>
    <property type="match status" value="1"/>
</dbReference>
<comment type="subcellular location">
    <subcellularLocation>
        <location evidence="1">Membrane</location>
        <topology evidence="1">Single-pass membrane protein</topology>
    </subcellularLocation>
</comment>
<keyword evidence="15" id="KW-1185">Reference proteome</keyword>
<comment type="caution">
    <text evidence="14">The sequence shown here is derived from an EMBL/GenBank/DDBJ whole genome shotgun (WGS) entry which is preliminary data.</text>
</comment>
<keyword evidence="9" id="KW-0393">Immunoglobulin domain</keyword>
<dbReference type="InterPro" id="IPR003599">
    <property type="entry name" value="Ig_sub"/>
</dbReference>
<dbReference type="SUPFAM" id="SSF48726">
    <property type="entry name" value="Immunoglobulin"/>
    <property type="match status" value="6"/>
</dbReference>
<dbReference type="Pfam" id="PF00047">
    <property type="entry name" value="ig"/>
    <property type="match status" value="1"/>
</dbReference>
<gene>
    <name evidence="14" type="ORF">PLOB_00021581</name>
</gene>
<feature type="domain" description="Ig-like" evidence="13">
    <location>
        <begin position="134"/>
        <end position="217"/>
    </location>
</feature>
<dbReference type="InterPro" id="IPR013783">
    <property type="entry name" value="Ig-like_fold"/>
</dbReference>
<dbReference type="PANTHER" id="PTHR24416">
    <property type="entry name" value="TYROSINE-PROTEIN KINASE RECEPTOR"/>
    <property type="match status" value="1"/>
</dbReference>
<dbReference type="InterPro" id="IPR003598">
    <property type="entry name" value="Ig_sub2"/>
</dbReference>
<dbReference type="Pfam" id="PF07714">
    <property type="entry name" value="PK_Tyr_Ser-Thr"/>
    <property type="match status" value="1"/>
</dbReference>
<dbReference type="Gene3D" id="1.10.510.10">
    <property type="entry name" value="Transferase(Phosphotransferase) domain 1"/>
    <property type="match status" value="1"/>
</dbReference>
<dbReference type="InterPro" id="IPR036179">
    <property type="entry name" value="Ig-like_dom_sf"/>
</dbReference>
<dbReference type="InterPro" id="IPR008266">
    <property type="entry name" value="Tyr_kinase_AS"/>
</dbReference>
<evidence type="ECO:0000256" key="6">
    <source>
        <dbReference type="ARBA" id="ARBA00023157"/>
    </source>
</evidence>
<dbReference type="InterPro" id="IPR011009">
    <property type="entry name" value="Kinase-like_dom_sf"/>
</dbReference>
<keyword evidence="3" id="KW-0812">Transmembrane</keyword>
<dbReference type="Proteomes" id="UP001159405">
    <property type="component" value="Unassembled WGS sequence"/>
</dbReference>
<feature type="domain" description="Ig-like" evidence="13">
    <location>
        <begin position="354"/>
        <end position="451"/>
    </location>
</feature>
<dbReference type="PRINTS" id="PR00109">
    <property type="entry name" value="TYRKINASE"/>
</dbReference>
<evidence type="ECO:0000256" key="8">
    <source>
        <dbReference type="ARBA" id="ARBA00023180"/>
    </source>
</evidence>
<dbReference type="InterPro" id="IPR007110">
    <property type="entry name" value="Ig-like_dom"/>
</dbReference>
<dbReference type="EC" id="2.7.10.1" evidence="2"/>
<dbReference type="InterPro" id="IPR020635">
    <property type="entry name" value="Tyr_kinase_cat_dom"/>
</dbReference>
<dbReference type="Pfam" id="PF13927">
    <property type="entry name" value="Ig_3"/>
    <property type="match status" value="4"/>
</dbReference>
<evidence type="ECO:0000256" key="2">
    <source>
        <dbReference type="ARBA" id="ARBA00011902"/>
    </source>
</evidence>
<reference evidence="14 15" key="1">
    <citation type="submission" date="2022-05" db="EMBL/GenBank/DDBJ databases">
        <authorList>
            <consortium name="Genoscope - CEA"/>
            <person name="William W."/>
        </authorList>
    </citation>
    <scope>NUCLEOTIDE SEQUENCE [LARGE SCALE GENOMIC DNA]</scope>
</reference>
<name>A0ABN8NKI0_9CNID</name>
<accession>A0ABN8NKI0</accession>
<protein>
    <recommendedName>
        <fullName evidence="2">receptor protein-tyrosine kinase</fullName>
        <ecNumber evidence="2">2.7.10.1</ecNumber>
    </recommendedName>
</protein>
<feature type="domain" description="Ig-like" evidence="13">
    <location>
        <begin position="455"/>
        <end position="553"/>
    </location>
</feature>
<evidence type="ECO:0000256" key="3">
    <source>
        <dbReference type="ARBA" id="ARBA00022692"/>
    </source>
</evidence>